<dbReference type="EMBL" id="MTEI01000001">
    <property type="protein sequence ID" value="OQW89725.1"/>
    <property type="molecule type" value="Genomic_DNA"/>
</dbReference>
<dbReference type="Pfam" id="PF13508">
    <property type="entry name" value="Acetyltransf_7"/>
    <property type="match status" value="1"/>
</dbReference>
<dbReference type="PANTHER" id="PTHR13947">
    <property type="entry name" value="GNAT FAMILY N-ACETYLTRANSFERASE"/>
    <property type="match status" value="1"/>
</dbReference>
<comment type="caution">
    <text evidence="3">The sequence shown here is derived from an EMBL/GenBank/DDBJ whole genome shotgun (WGS) entry which is preliminary data.</text>
</comment>
<dbReference type="PANTHER" id="PTHR13947:SF37">
    <property type="entry name" value="LD18367P"/>
    <property type="match status" value="1"/>
</dbReference>
<dbReference type="PROSITE" id="PS51186">
    <property type="entry name" value="GNAT"/>
    <property type="match status" value="1"/>
</dbReference>
<protein>
    <submittedName>
        <fullName evidence="3">GNAT family N-acetyltransferase</fullName>
    </submittedName>
</protein>
<evidence type="ECO:0000259" key="2">
    <source>
        <dbReference type="PROSITE" id="PS51186"/>
    </source>
</evidence>
<dbReference type="Gene3D" id="3.40.630.30">
    <property type="match status" value="1"/>
</dbReference>
<dbReference type="CDD" id="cd04301">
    <property type="entry name" value="NAT_SF"/>
    <property type="match status" value="1"/>
</dbReference>
<proteinExistence type="predicted"/>
<organism evidence="3 4">
    <name type="scientific">Rhodoferax ferrireducens</name>
    <dbReference type="NCBI Taxonomy" id="192843"/>
    <lineage>
        <taxon>Bacteria</taxon>
        <taxon>Pseudomonadati</taxon>
        <taxon>Pseudomonadota</taxon>
        <taxon>Betaproteobacteria</taxon>
        <taxon>Burkholderiales</taxon>
        <taxon>Comamonadaceae</taxon>
        <taxon>Rhodoferax</taxon>
    </lineage>
</organism>
<dbReference type="SUPFAM" id="SSF55729">
    <property type="entry name" value="Acyl-CoA N-acyltransferases (Nat)"/>
    <property type="match status" value="1"/>
</dbReference>
<dbReference type="InterPro" id="IPR050769">
    <property type="entry name" value="NAT_camello-type"/>
</dbReference>
<gene>
    <name evidence="3" type="ORF">BWK72_00245</name>
</gene>
<dbReference type="InterPro" id="IPR000182">
    <property type="entry name" value="GNAT_dom"/>
</dbReference>
<evidence type="ECO:0000313" key="3">
    <source>
        <dbReference type="EMBL" id="OQW89725.1"/>
    </source>
</evidence>
<sequence length="165" mass="18161">MINVLPYTPEYAAGVVSVILPIQQLEFGVPITLDAQPDLLDIPGFYQSKEGNFWVATAGTDVVGTIGLLDIGNRQAALRKMFVAASHRGSEHGVAKRLLDELLAWSSKKGIVEVLLGTTDRFLAAHRFYEKNGFYEVTKSSLPETFPVMAVDSKFYRRALSQNAV</sequence>
<dbReference type="Proteomes" id="UP000192505">
    <property type="component" value="Unassembled WGS sequence"/>
</dbReference>
<dbReference type="InterPro" id="IPR016181">
    <property type="entry name" value="Acyl_CoA_acyltransferase"/>
</dbReference>
<evidence type="ECO:0000256" key="1">
    <source>
        <dbReference type="ARBA" id="ARBA00022679"/>
    </source>
</evidence>
<reference evidence="3 4" key="1">
    <citation type="submission" date="2017-01" db="EMBL/GenBank/DDBJ databases">
        <title>Novel large sulfur bacteria in the metagenomes of groundwater-fed chemosynthetic microbial mats in the Lake Huron basin.</title>
        <authorList>
            <person name="Sharrar A.M."/>
            <person name="Flood B.E."/>
            <person name="Bailey J.V."/>
            <person name="Jones D.S."/>
            <person name="Biddanda B."/>
            <person name="Ruberg S.A."/>
            <person name="Marcus D.N."/>
            <person name="Dick G.J."/>
        </authorList>
    </citation>
    <scope>NUCLEOTIDE SEQUENCE [LARGE SCALE GENOMIC DNA]</scope>
    <source>
        <strain evidence="3">A7</strain>
    </source>
</reference>
<name>A0A1W9KYF7_9BURK</name>
<keyword evidence="1 3" id="KW-0808">Transferase</keyword>
<accession>A0A1W9KYF7</accession>
<evidence type="ECO:0000313" key="4">
    <source>
        <dbReference type="Proteomes" id="UP000192505"/>
    </source>
</evidence>
<dbReference type="GO" id="GO:0008080">
    <property type="term" value="F:N-acetyltransferase activity"/>
    <property type="evidence" value="ECO:0007669"/>
    <property type="project" value="InterPro"/>
</dbReference>
<feature type="domain" description="N-acetyltransferase" evidence="2">
    <location>
        <begin position="2"/>
        <end position="158"/>
    </location>
</feature>
<dbReference type="AlphaFoldDB" id="A0A1W9KYF7"/>